<dbReference type="PANTHER" id="PTHR12858">
    <property type="entry name" value="RIBOSOME BIOGENESIS PROTEIN"/>
    <property type="match status" value="1"/>
</dbReference>
<accession>A0A565ANL9</accession>
<reference evidence="2" key="1">
    <citation type="submission" date="2019-07" db="EMBL/GenBank/DDBJ databases">
        <authorList>
            <person name="Dittberner H."/>
        </authorList>
    </citation>
    <scope>NUCLEOTIDE SEQUENCE [LARGE SCALE GENOMIC DNA]</scope>
</reference>
<dbReference type="GO" id="GO:0034511">
    <property type="term" value="F:U3 snoRNA binding"/>
    <property type="evidence" value="ECO:0007669"/>
    <property type="project" value="TreeGrafter"/>
</dbReference>
<dbReference type="GO" id="GO:0005525">
    <property type="term" value="F:GTP binding"/>
    <property type="evidence" value="ECO:0007669"/>
    <property type="project" value="TreeGrafter"/>
</dbReference>
<feature type="compositionally biased region" description="Basic and acidic residues" evidence="1">
    <location>
        <begin position="22"/>
        <end position="38"/>
    </location>
</feature>
<dbReference type="AlphaFoldDB" id="A0A565ANL9"/>
<dbReference type="OrthoDB" id="10260897at2759"/>
<dbReference type="GO" id="GO:0000479">
    <property type="term" value="P:endonucleolytic cleavage of tricistronic rRNA transcript (SSU-rRNA, 5.8S rRNA, LSU-rRNA)"/>
    <property type="evidence" value="ECO:0007669"/>
    <property type="project" value="TreeGrafter"/>
</dbReference>
<dbReference type="PANTHER" id="PTHR12858:SF5">
    <property type="entry name" value="BMS1-TYPE G DOMAIN-CONTAINING PROTEIN"/>
    <property type="match status" value="1"/>
</dbReference>
<dbReference type="InterPro" id="IPR039761">
    <property type="entry name" value="Bms1/Tsr1"/>
</dbReference>
<gene>
    <name evidence="2" type="ORF">ANE_LOCUS663</name>
</gene>
<dbReference type="GO" id="GO:0030686">
    <property type="term" value="C:90S preribosome"/>
    <property type="evidence" value="ECO:0007669"/>
    <property type="project" value="TreeGrafter"/>
</dbReference>
<keyword evidence="3" id="KW-1185">Reference proteome</keyword>
<feature type="region of interest" description="Disordered" evidence="1">
    <location>
        <begin position="1"/>
        <end position="80"/>
    </location>
</feature>
<dbReference type="GO" id="GO:0003924">
    <property type="term" value="F:GTPase activity"/>
    <property type="evidence" value="ECO:0007669"/>
    <property type="project" value="TreeGrafter"/>
</dbReference>
<comment type="caution">
    <text evidence="2">The sequence shown here is derived from an EMBL/GenBank/DDBJ whole genome shotgun (WGS) entry which is preliminary data.</text>
</comment>
<organism evidence="2 3">
    <name type="scientific">Arabis nemorensis</name>
    <dbReference type="NCBI Taxonomy" id="586526"/>
    <lineage>
        <taxon>Eukaryota</taxon>
        <taxon>Viridiplantae</taxon>
        <taxon>Streptophyta</taxon>
        <taxon>Embryophyta</taxon>
        <taxon>Tracheophyta</taxon>
        <taxon>Spermatophyta</taxon>
        <taxon>Magnoliopsida</taxon>
        <taxon>eudicotyledons</taxon>
        <taxon>Gunneridae</taxon>
        <taxon>Pentapetalae</taxon>
        <taxon>rosids</taxon>
        <taxon>malvids</taxon>
        <taxon>Brassicales</taxon>
        <taxon>Brassicaceae</taxon>
        <taxon>Arabideae</taxon>
        <taxon>Arabis</taxon>
    </lineage>
</organism>
<dbReference type="Proteomes" id="UP000489600">
    <property type="component" value="Unassembled WGS sequence"/>
</dbReference>
<evidence type="ECO:0000313" key="2">
    <source>
        <dbReference type="EMBL" id="VVA90218.1"/>
    </source>
</evidence>
<protein>
    <submittedName>
        <fullName evidence="2">Uncharacterized protein</fullName>
    </submittedName>
</protein>
<sequence length="97" mass="11040">MDDLVPSQRSHRTRKSGPTMRKKAEIDKKKRGVTDTKQKNPRAFAVKSAVKAKRLQNRSAEKEQRRLHIPTIDRTYGEPPPYVVVVQGPPGVLCCLY</sequence>
<proteinExistence type="predicted"/>
<evidence type="ECO:0000313" key="3">
    <source>
        <dbReference type="Proteomes" id="UP000489600"/>
    </source>
</evidence>
<name>A0A565ANL9_9BRAS</name>
<dbReference type="EMBL" id="CABITT030000001">
    <property type="protein sequence ID" value="VVA90218.1"/>
    <property type="molecule type" value="Genomic_DNA"/>
</dbReference>
<evidence type="ECO:0000256" key="1">
    <source>
        <dbReference type="SAM" id="MobiDB-lite"/>
    </source>
</evidence>
<dbReference type="GO" id="GO:0000462">
    <property type="term" value="P:maturation of SSU-rRNA from tricistronic rRNA transcript (SSU-rRNA, 5.8S rRNA, LSU-rRNA)"/>
    <property type="evidence" value="ECO:0007669"/>
    <property type="project" value="TreeGrafter"/>
</dbReference>